<keyword evidence="2" id="KW-1185">Reference proteome</keyword>
<dbReference type="AlphaFoldDB" id="A0AA39JPR2"/>
<proteinExistence type="predicted"/>
<name>A0AA39JPR2_9AGAR</name>
<evidence type="ECO:0000313" key="1">
    <source>
        <dbReference type="EMBL" id="KAK0445571.1"/>
    </source>
</evidence>
<gene>
    <name evidence="1" type="ORF">EV421DRAFT_1902504</name>
</gene>
<organism evidence="1 2">
    <name type="scientific">Armillaria borealis</name>
    <dbReference type="NCBI Taxonomy" id="47425"/>
    <lineage>
        <taxon>Eukaryota</taxon>
        <taxon>Fungi</taxon>
        <taxon>Dikarya</taxon>
        <taxon>Basidiomycota</taxon>
        <taxon>Agaricomycotina</taxon>
        <taxon>Agaricomycetes</taxon>
        <taxon>Agaricomycetidae</taxon>
        <taxon>Agaricales</taxon>
        <taxon>Marasmiineae</taxon>
        <taxon>Physalacriaceae</taxon>
        <taxon>Armillaria</taxon>
    </lineage>
</organism>
<protein>
    <submittedName>
        <fullName evidence="1">Uncharacterized protein</fullName>
    </submittedName>
</protein>
<sequence length="240" mass="25841">MALDTGGLAISTIGTTGSIYSYISKRCQCLWFFPPDSPLLDQDICSLCGHGIHAHADYVSMVVNHYPANQCAVYAQKTCLTQRCTCEAQFCEHIATDNSYRLPEPWTVLDYFNPDINRPSSSLALTSSYSSNVNGPFSPSTSSSNYTTVLSGDARNISLTPASASSPSSASASSAIQPDTAQTLDYSSDSHFTQYPDHFVNLPYAGLPEGHSTNKTFEHQDHGNAMHAELSGAWLGSYGA</sequence>
<dbReference type="EMBL" id="JAUEPT010000016">
    <property type="protein sequence ID" value="KAK0445571.1"/>
    <property type="molecule type" value="Genomic_DNA"/>
</dbReference>
<dbReference type="Proteomes" id="UP001175226">
    <property type="component" value="Unassembled WGS sequence"/>
</dbReference>
<reference evidence="1" key="1">
    <citation type="submission" date="2023-06" db="EMBL/GenBank/DDBJ databases">
        <authorList>
            <consortium name="Lawrence Berkeley National Laboratory"/>
            <person name="Ahrendt S."/>
            <person name="Sahu N."/>
            <person name="Indic B."/>
            <person name="Wong-Bajracharya J."/>
            <person name="Merenyi Z."/>
            <person name="Ke H.-M."/>
            <person name="Monk M."/>
            <person name="Kocsube S."/>
            <person name="Drula E."/>
            <person name="Lipzen A."/>
            <person name="Balint B."/>
            <person name="Henrissat B."/>
            <person name="Andreopoulos B."/>
            <person name="Martin F.M."/>
            <person name="Harder C.B."/>
            <person name="Rigling D."/>
            <person name="Ford K.L."/>
            <person name="Foster G.D."/>
            <person name="Pangilinan J."/>
            <person name="Papanicolaou A."/>
            <person name="Barry K."/>
            <person name="LaButti K."/>
            <person name="Viragh M."/>
            <person name="Koriabine M."/>
            <person name="Yan M."/>
            <person name="Riley R."/>
            <person name="Champramary S."/>
            <person name="Plett K.L."/>
            <person name="Tsai I.J."/>
            <person name="Slot J."/>
            <person name="Sipos G."/>
            <person name="Plett J."/>
            <person name="Nagy L.G."/>
            <person name="Grigoriev I.V."/>
        </authorList>
    </citation>
    <scope>NUCLEOTIDE SEQUENCE</scope>
    <source>
        <strain evidence="1">FPL87.14</strain>
    </source>
</reference>
<accession>A0AA39JPR2</accession>
<evidence type="ECO:0000313" key="2">
    <source>
        <dbReference type="Proteomes" id="UP001175226"/>
    </source>
</evidence>
<comment type="caution">
    <text evidence="1">The sequence shown here is derived from an EMBL/GenBank/DDBJ whole genome shotgun (WGS) entry which is preliminary data.</text>
</comment>